<dbReference type="FunFam" id="3.40.50.300:FF:001607">
    <property type="entry name" value="Gluconokinase"/>
    <property type="match status" value="1"/>
</dbReference>
<accession>A0AA43TWR5</accession>
<keyword evidence="4 9" id="KW-0808">Transferase</keyword>
<keyword evidence="7 9" id="KW-0067">ATP-binding</keyword>
<comment type="similarity">
    <text evidence="2 9">Belongs to the gluconokinase GntK/GntV family.</text>
</comment>
<dbReference type="Gene3D" id="3.40.50.300">
    <property type="entry name" value="P-loop containing nucleotide triphosphate hydrolases"/>
    <property type="match status" value="1"/>
</dbReference>
<dbReference type="Pfam" id="PF13671">
    <property type="entry name" value="AAA_33"/>
    <property type="match status" value="1"/>
</dbReference>
<evidence type="ECO:0000256" key="7">
    <source>
        <dbReference type="ARBA" id="ARBA00022840"/>
    </source>
</evidence>
<dbReference type="PANTHER" id="PTHR43442:SF3">
    <property type="entry name" value="GLUCONOKINASE-RELATED"/>
    <property type="match status" value="1"/>
</dbReference>
<evidence type="ECO:0000256" key="4">
    <source>
        <dbReference type="ARBA" id="ARBA00022679"/>
    </source>
</evidence>
<name>A0AA43TWR5_9LECA</name>
<evidence type="ECO:0000313" key="11">
    <source>
        <dbReference type="Proteomes" id="UP001161017"/>
    </source>
</evidence>
<comment type="catalytic activity">
    <reaction evidence="8 9">
        <text>D-gluconate + ATP = 6-phospho-D-gluconate + ADP + H(+)</text>
        <dbReference type="Rhea" id="RHEA:19433"/>
        <dbReference type="ChEBI" id="CHEBI:15378"/>
        <dbReference type="ChEBI" id="CHEBI:18391"/>
        <dbReference type="ChEBI" id="CHEBI:30616"/>
        <dbReference type="ChEBI" id="CHEBI:58759"/>
        <dbReference type="ChEBI" id="CHEBI:456216"/>
        <dbReference type="EC" id="2.7.1.12"/>
    </reaction>
</comment>
<proteinExistence type="inferred from homology"/>
<protein>
    <recommendedName>
        <fullName evidence="3 9">Gluconokinase</fullName>
        <ecNumber evidence="3 9">2.7.1.12</ecNumber>
    </recommendedName>
</protein>
<dbReference type="GO" id="GO:0046316">
    <property type="term" value="F:gluconokinase activity"/>
    <property type="evidence" value="ECO:0007669"/>
    <property type="project" value="UniProtKB-EC"/>
</dbReference>
<evidence type="ECO:0000256" key="9">
    <source>
        <dbReference type="RuleBase" id="RU363066"/>
    </source>
</evidence>
<dbReference type="GO" id="GO:0005975">
    <property type="term" value="P:carbohydrate metabolic process"/>
    <property type="evidence" value="ECO:0007669"/>
    <property type="project" value="InterPro"/>
</dbReference>
<keyword evidence="11" id="KW-1185">Reference proteome</keyword>
<organism evidence="10 11">
    <name type="scientific">Ramalina farinacea</name>
    <dbReference type="NCBI Taxonomy" id="258253"/>
    <lineage>
        <taxon>Eukaryota</taxon>
        <taxon>Fungi</taxon>
        <taxon>Dikarya</taxon>
        <taxon>Ascomycota</taxon>
        <taxon>Pezizomycotina</taxon>
        <taxon>Lecanoromycetes</taxon>
        <taxon>OSLEUM clade</taxon>
        <taxon>Lecanoromycetidae</taxon>
        <taxon>Lecanorales</taxon>
        <taxon>Lecanorineae</taxon>
        <taxon>Ramalinaceae</taxon>
        <taxon>Ramalina</taxon>
    </lineage>
</organism>
<evidence type="ECO:0000256" key="3">
    <source>
        <dbReference type="ARBA" id="ARBA00012054"/>
    </source>
</evidence>
<reference evidence="10" key="1">
    <citation type="journal article" date="2023" name="Genome Biol. Evol.">
        <title>First Whole Genome Sequence and Flow Cytometry Genome Size Data for the Lichen-Forming Fungus Ramalina farinacea (Ascomycota).</title>
        <authorList>
            <person name="Llewellyn T."/>
            <person name="Mian S."/>
            <person name="Hill R."/>
            <person name="Leitch I.J."/>
            <person name="Gaya E."/>
        </authorList>
    </citation>
    <scope>NUCLEOTIDE SEQUENCE</scope>
    <source>
        <strain evidence="10">LIQ254RAFAR</strain>
    </source>
</reference>
<keyword evidence="6 9" id="KW-0418">Kinase</keyword>
<dbReference type="PANTHER" id="PTHR43442">
    <property type="entry name" value="GLUCONOKINASE-RELATED"/>
    <property type="match status" value="1"/>
</dbReference>
<evidence type="ECO:0000256" key="8">
    <source>
        <dbReference type="ARBA" id="ARBA00048090"/>
    </source>
</evidence>
<evidence type="ECO:0000256" key="5">
    <source>
        <dbReference type="ARBA" id="ARBA00022741"/>
    </source>
</evidence>
<evidence type="ECO:0000256" key="1">
    <source>
        <dbReference type="ARBA" id="ARBA00004875"/>
    </source>
</evidence>
<gene>
    <name evidence="10" type="ORF">OHK93_001928</name>
</gene>
<dbReference type="InterPro" id="IPR006001">
    <property type="entry name" value="Therm_gnt_kin"/>
</dbReference>
<dbReference type="EC" id="2.7.1.12" evidence="3 9"/>
<evidence type="ECO:0000256" key="6">
    <source>
        <dbReference type="ARBA" id="ARBA00022777"/>
    </source>
</evidence>
<dbReference type="EMBL" id="JAPUFD010000012">
    <property type="protein sequence ID" value="MDI1490724.1"/>
    <property type="molecule type" value="Genomic_DNA"/>
</dbReference>
<keyword evidence="5 9" id="KW-0547">Nucleotide-binding</keyword>
<dbReference type="AlphaFoldDB" id="A0AA43TWR5"/>
<dbReference type="NCBIfam" id="TIGR01313">
    <property type="entry name" value="therm_gnt_kin"/>
    <property type="match status" value="1"/>
</dbReference>
<dbReference type="GO" id="GO:0005737">
    <property type="term" value="C:cytoplasm"/>
    <property type="evidence" value="ECO:0007669"/>
    <property type="project" value="TreeGrafter"/>
</dbReference>
<dbReference type="InterPro" id="IPR027417">
    <property type="entry name" value="P-loop_NTPase"/>
</dbReference>
<evidence type="ECO:0000256" key="2">
    <source>
        <dbReference type="ARBA" id="ARBA00008420"/>
    </source>
</evidence>
<evidence type="ECO:0000313" key="10">
    <source>
        <dbReference type="EMBL" id="MDI1490724.1"/>
    </source>
</evidence>
<comment type="pathway">
    <text evidence="1 9">Carbohydrate acid metabolism; D-gluconate degradation.</text>
</comment>
<dbReference type="SUPFAM" id="SSF52540">
    <property type="entry name" value="P-loop containing nucleoside triphosphate hydrolases"/>
    <property type="match status" value="1"/>
</dbReference>
<dbReference type="Proteomes" id="UP001161017">
    <property type="component" value="Unassembled WGS sequence"/>
</dbReference>
<comment type="caution">
    <text evidence="10">The sequence shown here is derived from an EMBL/GenBank/DDBJ whole genome shotgun (WGS) entry which is preliminary data.</text>
</comment>
<sequence>MDYPSQDSIQQINGALASHHHRHMWIITGPAGCGKSTVAQYLAQELSIPFIEGDDYHSEANKQKMTQGQPLTDNDRWGWLIQLREEANSRLSPSKSSQTQAHDGVVVTCSALKRRYRDVIRIAAYNDNDVMVHFIFLKADEAVLLKRVQGRQGHFMKSTMVRSQMELLEEPDMQEQGRDVLEVDCGASLTEVQQEVVKTVRKALADDR</sequence>
<dbReference type="CDD" id="cd02021">
    <property type="entry name" value="GntK"/>
    <property type="match status" value="1"/>
</dbReference>
<dbReference type="GO" id="GO:0005524">
    <property type="term" value="F:ATP binding"/>
    <property type="evidence" value="ECO:0007669"/>
    <property type="project" value="UniProtKB-KW"/>
</dbReference>